<evidence type="ECO:0000256" key="1">
    <source>
        <dbReference type="SAM" id="Phobius"/>
    </source>
</evidence>
<gene>
    <name evidence="2" type="ORF">VITISV_011292</name>
</gene>
<keyword evidence="1" id="KW-1133">Transmembrane helix</keyword>
<dbReference type="AlphaFoldDB" id="A5AHM1"/>
<dbReference type="EMBL" id="AM426982">
    <property type="protein sequence ID" value="CAN80082.1"/>
    <property type="molecule type" value="Genomic_DNA"/>
</dbReference>
<accession>A5AHM1</accession>
<organism evidence="2">
    <name type="scientific">Vitis vinifera</name>
    <name type="common">Grape</name>
    <dbReference type="NCBI Taxonomy" id="29760"/>
    <lineage>
        <taxon>Eukaryota</taxon>
        <taxon>Viridiplantae</taxon>
        <taxon>Streptophyta</taxon>
        <taxon>Embryophyta</taxon>
        <taxon>Tracheophyta</taxon>
        <taxon>Spermatophyta</taxon>
        <taxon>Magnoliopsida</taxon>
        <taxon>eudicotyledons</taxon>
        <taxon>Gunneridae</taxon>
        <taxon>Pentapetalae</taxon>
        <taxon>rosids</taxon>
        <taxon>Vitales</taxon>
        <taxon>Vitaceae</taxon>
        <taxon>Viteae</taxon>
        <taxon>Vitis</taxon>
    </lineage>
</organism>
<keyword evidence="1" id="KW-0812">Transmembrane</keyword>
<sequence>MVNCSVFGCIFKKMVMENSLIWRYGAAWVIGGGAAANVGGVIFGGVDGLGAIVGVDGLERRWAVGVGRIYGWGGWRLSASHGLRNNTELHLAMVMEEKVEEKVRALESESSIGLHPHGKLLSSYLGLGFSLFLALLPSSSSISQLSTLHLKLLQAEQELYQLKSRRKEDSKANAID</sequence>
<reference evidence="2" key="1">
    <citation type="journal article" date="2007" name="PLoS ONE">
        <title>The first genome sequence of an elite grapevine cultivar (Pinot noir Vitis vinifera L.): coping with a highly heterozygous genome.</title>
        <authorList>
            <person name="Velasco R."/>
            <person name="Zharkikh A."/>
            <person name="Troggio M."/>
            <person name="Cartwright D.A."/>
            <person name="Cestaro A."/>
            <person name="Pruss D."/>
            <person name="Pindo M."/>
            <person name="FitzGerald L.M."/>
            <person name="Vezzulli S."/>
            <person name="Reid J."/>
            <person name="Malacarne G."/>
            <person name="Iliev D."/>
            <person name="Coppola G."/>
            <person name="Wardell B."/>
            <person name="Micheletti D."/>
            <person name="Macalma T."/>
            <person name="Facci M."/>
            <person name="Mitchell J.T."/>
            <person name="Perazzolli M."/>
            <person name="Eldredge G."/>
            <person name="Gatto P."/>
            <person name="Oyzerski R."/>
            <person name="Moretto M."/>
            <person name="Gutin N."/>
            <person name="Stefanini M."/>
            <person name="Chen Y."/>
            <person name="Segala C."/>
            <person name="Davenport C."/>
            <person name="Dematte L."/>
            <person name="Mraz A."/>
            <person name="Battilana J."/>
            <person name="Stormo K."/>
            <person name="Costa F."/>
            <person name="Tao Q."/>
            <person name="Si-Ammour A."/>
            <person name="Harkins T."/>
            <person name="Lackey A."/>
            <person name="Perbost C."/>
            <person name="Taillon B."/>
            <person name="Stella A."/>
            <person name="Solovyev V."/>
            <person name="Fawcett J.A."/>
            <person name="Sterck L."/>
            <person name="Vandepoele K."/>
            <person name="Grando S.M."/>
            <person name="Toppo S."/>
            <person name="Moser C."/>
            <person name="Lanchbury J."/>
            <person name="Bogden R."/>
            <person name="Skolnick M."/>
            <person name="Sgaramella V."/>
            <person name="Bhatnagar S.K."/>
            <person name="Fontana P."/>
            <person name="Gutin A."/>
            <person name="Van de Peer Y."/>
            <person name="Salamini F."/>
            <person name="Viola R."/>
        </authorList>
    </citation>
    <scope>NUCLEOTIDE SEQUENCE</scope>
</reference>
<proteinExistence type="predicted"/>
<keyword evidence="1" id="KW-0472">Membrane</keyword>
<evidence type="ECO:0000313" key="2">
    <source>
        <dbReference type="EMBL" id="CAN80082.1"/>
    </source>
</evidence>
<protein>
    <submittedName>
        <fullName evidence="2">Uncharacterized protein</fullName>
    </submittedName>
</protein>
<name>A5AHM1_VITVI</name>
<feature type="transmembrane region" description="Helical" evidence="1">
    <location>
        <begin position="21"/>
        <end position="43"/>
    </location>
</feature>